<reference evidence="1" key="1">
    <citation type="journal article" date="2020" name="Stud. Mycol.">
        <title>101 Dothideomycetes genomes: a test case for predicting lifestyles and emergence of pathogens.</title>
        <authorList>
            <person name="Haridas S."/>
            <person name="Albert R."/>
            <person name="Binder M."/>
            <person name="Bloem J."/>
            <person name="Labutti K."/>
            <person name="Salamov A."/>
            <person name="Andreopoulos B."/>
            <person name="Baker S."/>
            <person name="Barry K."/>
            <person name="Bills G."/>
            <person name="Bluhm B."/>
            <person name="Cannon C."/>
            <person name="Castanera R."/>
            <person name="Culley D."/>
            <person name="Daum C."/>
            <person name="Ezra D."/>
            <person name="Gonzalez J."/>
            <person name="Henrissat B."/>
            <person name="Kuo A."/>
            <person name="Liang C."/>
            <person name="Lipzen A."/>
            <person name="Lutzoni F."/>
            <person name="Magnuson J."/>
            <person name="Mondo S."/>
            <person name="Nolan M."/>
            <person name="Ohm R."/>
            <person name="Pangilinan J."/>
            <person name="Park H.-J."/>
            <person name="Ramirez L."/>
            <person name="Alfaro M."/>
            <person name="Sun H."/>
            <person name="Tritt A."/>
            <person name="Yoshinaga Y."/>
            <person name="Zwiers L.-H."/>
            <person name="Turgeon B."/>
            <person name="Goodwin S."/>
            <person name="Spatafora J."/>
            <person name="Crous P."/>
            <person name="Grigoriev I."/>
        </authorList>
    </citation>
    <scope>NUCLEOTIDE SEQUENCE</scope>
    <source>
        <strain evidence="1">HMLAC05119</strain>
    </source>
</reference>
<dbReference type="AlphaFoldDB" id="A0A6A5QH37"/>
<dbReference type="Proteomes" id="UP000800096">
    <property type="component" value="Unassembled WGS sequence"/>
</dbReference>
<sequence length="313" mass="35661">MSTTSPLHLHGLIEARTILPAIDPQTCILCLSTKSSPGVNTICSACTTSLASDPALSFLHHTAQELYAFWIALLRRTLTREFEMSTCPKRGTSWSFKLGVPGAQKNLPMPASDTLELGQGEAMKLTAMEKDLLEEVLLQSMACAEAIQVLARLLQVHLLQDSQSPVQSIREILFEPAHPTCTNHWTFLVTLLDSRTYALNFSDRQLGWPRLLVSWPEYLSKNIKLDEAQSPIRLQLFDLGYWCTECWTEYCVRFHQVLEVDWDMVLEERAPEGWVAEEELGERERVKGERAGWARLEGRVEKLFEVWREGGWR</sequence>
<accession>A0A6A5QH37</accession>
<proteinExistence type="predicted"/>
<dbReference type="EMBL" id="ML979139">
    <property type="protein sequence ID" value="KAF1913387.1"/>
    <property type="molecule type" value="Genomic_DNA"/>
</dbReference>
<gene>
    <name evidence="1" type="ORF">BDU57DRAFT_597733</name>
</gene>
<protein>
    <submittedName>
        <fullName evidence="1">Uncharacterized protein</fullName>
    </submittedName>
</protein>
<name>A0A6A5QH37_AMPQU</name>
<dbReference type="OrthoDB" id="3799276at2759"/>
<evidence type="ECO:0000313" key="2">
    <source>
        <dbReference type="Proteomes" id="UP000800096"/>
    </source>
</evidence>
<organism evidence="1 2">
    <name type="scientific">Ampelomyces quisqualis</name>
    <name type="common">Powdery mildew agent</name>
    <dbReference type="NCBI Taxonomy" id="50730"/>
    <lineage>
        <taxon>Eukaryota</taxon>
        <taxon>Fungi</taxon>
        <taxon>Dikarya</taxon>
        <taxon>Ascomycota</taxon>
        <taxon>Pezizomycotina</taxon>
        <taxon>Dothideomycetes</taxon>
        <taxon>Pleosporomycetidae</taxon>
        <taxon>Pleosporales</taxon>
        <taxon>Pleosporineae</taxon>
        <taxon>Phaeosphaeriaceae</taxon>
        <taxon>Ampelomyces</taxon>
    </lineage>
</organism>
<evidence type="ECO:0000313" key="1">
    <source>
        <dbReference type="EMBL" id="KAF1913387.1"/>
    </source>
</evidence>
<keyword evidence="2" id="KW-1185">Reference proteome</keyword>